<dbReference type="Pfam" id="PF06441">
    <property type="entry name" value="EHN"/>
    <property type="match status" value="1"/>
</dbReference>
<dbReference type="SUPFAM" id="SSF53474">
    <property type="entry name" value="alpha/beta-Hydrolases"/>
    <property type="match status" value="1"/>
</dbReference>
<feature type="domain" description="Epoxide hydrolase N-terminal" evidence="4">
    <location>
        <begin position="7"/>
        <end position="112"/>
    </location>
</feature>
<proteinExistence type="inferred from homology"/>
<dbReference type="EMBL" id="JACIBV010000001">
    <property type="protein sequence ID" value="MBB3728939.1"/>
    <property type="molecule type" value="Genomic_DNA"/>
</dbReference>
<dbReference type="Gene3D" id="3.40.50.1820">
    <property type="entry name" value="alpha/beta hydrolase"/>
    <property type="match status" value="1"/>
</dbReference>
<dbReference type="GO" id="GO:0004301">
    <property type="term" value="F:epoxide hydrolase activity"/>
    <property type="evidence" value="ECO:0007669"/>
    <property type="project" value="TreeGrafter"/>
</dbReference>
<comment type="caution">
    <text evidence="5">The sequence shown here is derived from an EMBL/GenBank/DDBJ whole genome shotgun (WGS) entry which is preliminary data.</text>
</comment>
<evidence type="ECO:0000259" key="4">
    <source>
        <dbReference type="Pfam" id="PF06441"/>
    </source>
</evidence>
<dbReference type="PANTHER" id="PTHR21661">
    <property type="entry name" value="EPOXIDE HYDROLASE 1-RELATED"/>
    <property type="match status" value="1"/>
</dbReference>
<reference evidence="5 6" key="1">
    <citation type="submission" date="2020-08" db="EMBL/GenBank/DDBJ databases">
        <title>Sequencing the genomes of 1000 actinobacteria strains.</title>
        <authorList>
            <person name="Klenk H.-P."/>
        </authorList>
    </citation>
    <scope>NUCLEOTIDE SEQUENCE [LARGE SCALE GENOMIC DNA]</scope>
    <source>
        <strain evidence="5 6">DSM 44320</strain>
    </source>
</reference>
<dbReference type="InterPro" id="IPR010497">
    <property type="entry name" value="Epoxide_hydro_N"/>
</dbReference>
<evidence type="ECO:0000256" key="2">
    <source>
        <dbReference type="ARBA" id="ARBA00022797"/>
    </source>
</evidence>
<keyword evidence="3" id="KW-0378">Hydrolase</keyword>
<gene>
    <name evidence="5" type="ORF">FHR33_004799</name>
</gene>
<keyword evidence="6" id="KW-1185">Reference proteome</keyword>
<dbReference type="InterPro" id="IPR029058">
    <property type="entry name" value="AB_hydrolase_fold"/>
</dbReference>
<comment type="similarity">
    <text evidence="1">Belongs to the peptidase S33 family.</text>
</comment>
<dbReference type="PANTHER" id="PTHR21661:SF35">
    <property type="entry name" value="EPOXIDE HYDROLASE"/>
    <property type="match status" value="1"/>
</dbReference>
<dbReference type="InterPro" id="IPR000639">
    <property type="entry name" value="Epox_hydrolase-like"/>
</dbReference>
<dbReference type="RefSeq" id="WP_183651521.1">
    <property type="nucleotide sequence ID" value="NZ_JACIBV010000001.1"/>
</dbReference>
<dbReference type="PIRSF" id="PIRSF001112">
    <property type="entry name" value="Epoxide_hydrolase"/>
    <property type="match status" value="1"/>
</dbReference>
<keyword evidence="2" id="KW-0058">Aromatic hydrocarbons catabolism</keyword>
<dbReference type="AlphaFoldDB" id="A0A7W5V4I8"/>
<accession>A0A7W5V4I8</accession>
<sequence>MSADTQIRPFRIEIPQADLDDLKDRLARTRWPQESPEQGWGRGVPLGYLKDLVAYWADGFDWRAQEAALNEIPQFMTTIDGQDVHFMHVRSPEPDAFPLILTHGWPSSPIEFRKVVERLTDPRSHGGDPADAFHLVIPSLPGYGFSAPMRPGWGNLFRVAQAWAELMARLGYERYAAHGTDAGGGVAGMLGMVAPDRVTGIHLTGTSSTFPFAPPLEVEGLSESDRIRAERFNAAQQDGLGYLHLMTTRPQTLAYSLADSPVGQLAWIVEKFKEWTDLSAELPEDAVDKDQLLTGVSVFWFTGSGASSAHAVYEGMQVYRQMTAQAAGGDAGGWEEPAGPPTGVAVFAADPTVRSVMDPAGKIEHWTEFDRGGHFPAMEAPDLLAQDLRTFLRDLRS</sequence>
<dbReference type="PRINTS" id="PR00412">
    <property type="entry name" value="EPOXHYDRLASE"/>
</dbReference>
<evidence type="ECO:0000256" key="3">
    <source>
        <dbReference type="ARBA" id="ARBA00022801"/>
    </source>
</evidence>
<name>A0A7W5V4I8_9ACTN</name>
<dbReference type="GO" id="GO:0097176">
    <property type="term" value="P:epoxide metabolic process"/>
    <property type="evidence" value="ECO:0007669"/>
    <property type="project" value="TreeGrafter"/>
</dbReference>
<evidence type="ECO:0000313" key="6">
    <source>
        <dbReference type="Proteomes" id="UP000579945"/>
    </source>
</evidence>
<organism evidence="5 6">
    <name type="scientific">Nonomuraea dietziae</name>
    <dbReference type="NCBI Taxonomy" id="65515"/>
    <lineage>
        <taxon>Bacteria</taxon>
        <taxon>Bacillati</taxon>
        <taxon>Actinomycetota</taxon>
        <taxon>Actinomycetes</taxon>
        <taxon>Streptosporangiales</taxon>
        <taxon>Streptosporangiaceae</taxon>
        <taxon>Nonomuraea</taxon>
    </lineage>
</organism>
<dbReference type="GeneID" id="95391146"/>
<dbReference type="InterPro" id="IPR016292">
    <property type="entry name" value="Epoxide_hydrolase"/>
</dbReference>
<evidence type="ECO:0000256" key="1">
    <source>
        <dbReference type="ARBA" id="ARBA00010088"/>
    </source>
</evidence>
<dbReference type="Proteomes" id="UP000579945">
    <property type="component" value="Unassembled WGS sequence"/>
</dbReference>
<evidence type="ECO:0000313" key="5">
    <source>
        <dbReference type="EMBL" id="MBB3728939.1"/>
    </source>
</evidence>
<protein>
    <submittedName>
        <fullName evidence="5">Pimeloyl-ACP methyl ester carboxylesterase</fullName>
    </submittedName>
</protein>